<dbReference type="EMBL" id="CACVKT020008762">
    <property type="protein sequence ID" value="CAC5417565.1"/>
    <property type="molecule type" value="Genomic_DNA"/>
</dbReference>
<evidence type="ECO:0000313" key="1">
    <source>
        <dbReference type="EMBL" id="CAC5417565.1"/>
    </source>
</evidence>
<evidence type="ECO:0000313" key="2">
    <source>
        <dbReference type="Proteomes" id="UP000507470"/>
    </source>
</evidence>
<reference evidence="1 2" key="1">
    <citation type="submission" date="2020-06" db="EMBL/GenBank/DDBJ databases">
        <authorList>
            <person name="Li R."/>
            <person name="Bekaert M."/>
        </authorList>
    </citation>
    <scope>NUCLEOTIDE SEQUENCE [LARGE SCALE GENOMIC DNA]</scope>
    <source>
        <strain evidence="2">wild</strain>
    </source>
</reference>
<accession>A0A6J8ED86</accession>
<protein>
    <submittedName>
        <fullName evidence="1">Uncharacterized protein</fullName>
    </submittedName>
</protein>
<sequence length="272" mass="30870">MQTSRKKSCKAETPTFMCFRDINEHVFNELCWKSEEYQPEGVPFDDKHFQPSHTVLPMGTRVSLKSSCNEVGQIVSDDELTKSDRTCRCDYRFGYSFVTRPSGTCFCKSFREDCSCYYKNCKKDQVLSSDYYCIDRDNITVNFRCPWIGESTSKKSTETETKNVIKSTDEGNLTCIIGMTYLQIISVLINSIGTCPARYLSPLADINNSCPQHTLVDAMRTQAVVIVIGISLVVPRFGILCDNYKTELGVSITLESKLTSRGLCDGVYWMKY</sequence>
<keyword evidence="2" id="KW-1185">Reference proteome</keyword>
<proteinExistence type="predicted"/>
<gene>
    <name evidence="1" type="ORF">MCOR_50059</name>
</gene>
<organism evidence="1 2">
    <name type="scientific">Mytilus coruscus</name>
    <name type="common">Sea mussel</name>
    <dbReference type="NCBI Taxonomy" id="42192"/>
    <lineage>
        <taxon>Eukaryota</taxon>
        <taxon>Metazoa</taxon>
        <taxon>Spiralia</taxon>
        <taxon>Lophotrochozoa</taxon>
        <taxon>Mollusca</taxon>
        <taxon>Bivalvia</taxon>
        <taxon>Autobranchia</taxon>
        <taxon>Pteriomorphia</taxon>
        <taxon>Mytilida</taxon>
        <taxon>Mytiloidea</taxon>
        <taxon>Mytilidae</taxon>
        <taxon>Mytilinae</taxon>
        <taxon>Mytilus</taxon>
    </lineage>
</organism>
<dbReference type="Proteomes" id="UP000507470">
    <property type="component" value="Unassembled WGS sequence"/>
</dbReference>
<dbReference type="AlphaFoldDB" id="A0A6J8ED86"/>
<name>A0A6J8ED86_MYTCO</name>